<dbReference type="Proteomes" id="UP001326613">
    <property type="component" value="Chromosome"/>
</dbReference>
<keyword evidence="9" id="KW-0645">Protease</keyword>
<dbReference type="EMBL" id="CP112932">
    <property type="protein sequence ID" value="WPY01021.1"/>
    <property type="molecule type" value="Genomic_DNA"/>
</dbReference>
<evidence type="ECO:0000256" key="4">
    <source>
        <dbReference type="ARBA" id="ARBA00013208"/>
    </source>
</evidence>
<evidence type="ECO:0000256" key="3">
    <source>
        <dbReference type="ARBA" id="ARBA00009370"/>
    </source>
</evidence>
<dbReference type="PANTHER" id="PTHR43390:SF1">
    <property type="entry name" value="CHLOROPLAST PROCESSING PEPTIDASE"/>
    <property type="match status" value="1"/>
</dbReference>
<evidence type="ECO:0000256" key="2">
    <source>
        <dbReference type="ARBA" id="ARBA00004162"/>
    </source>
</evidence>
<dbReference type="EC" id="3.4.21.89" evidence="4 9"/>
<dbReference type="CDD" id="cd06530">
    <property type="entry name" value="S26_SPase_I"/>
    <property type="match status" value="1"/>
</dbReference>
<organism evidence="11 12">
    <name type="scientific">Candidatus Trichorickettsia mobilis</name>
    <dbReference type="NCBI Taxonomy" id="1346319"/>
    <lineage>
        <taxon>Bacteria</taxon>
        <taxon>Pseudomonadati</taxon>
        <taxon>Pseudomonadota</taxon>
        <taxon>Alphaproteobacteria</taxon>
        <taxon>Rickettsiales</taxon>
        <taxon>Rickettsiaceae</taxon>
        <taxon>Rickettsieae</taxon>
        <taxon>Candidatus Trichorickettsia</taxon>
    </lineage>
</organism>
<dbReference type="InterPro" id="IPR019758">
    <property type="entry name" value="Pept_S26A_signal_pept_1_CS"/>
</dbReference>
<gene>
    <name evidence="11" type="ORF">Trichorick_00914</name>
</gene>
<name>A0ABZ0UTW1_9RICK</name>
<sequence length="262" mass="30707">MTAITEKKINHTINEIRSLIYVVLIALAIRSLVIELFFVPTGSMKATVLEGEYIFSTKYSYGYSRYSFPFSPNIFSGRVFASAPQRGDIIIFRPPMNMELRYIKRLIGLPGDKIQLIKDVIYINDMPIVRSEIGDYTDEQGQKYNKYKETLPNGVSYTAYKLDQKMEKFTMMINKYSNTEIFYVPKDHYFFLGDNRDCSNDSRVDLGFVPFENFIAKGRVILFSTKELLWVDNGSITERVARIWLWLKSIRFNRMFKSIYYD</sequence>
<evidence type="ECO:0000256" key="6">
    <source>
        <dbReference type="ARBA" id="ARBA00022692"/>
    </source>
</evidence>
<accession>A0ABZ0UTW1</accession>
<evidence type="ECO:0000256" key="7">
    <source>
        <dbReference type="ARBA" id="ARBA00022801"/>
    </source>
</evidence>
<comment type="catalytic activity">
    <reaction evidence="1 9">
        <text>Cleavage of hydrophobic, N-terminal signal or leader sequences from secreted and periplasmic proteins.</text>
        <dbReference type="EC" id="3.4.21.89"/>
    </reaction>
</comment>
<dbReference type="InterPro" id="IPR019757">
    <property type="entry name" value="Pept_S26A_signal_pept_1_Lys-AS"/>
</dbReference>
<feature type="transmembrane region" description="Helical" evidence="9">
    <location>
        <begin position="20"/>
        <end position="39"/>
    </location>
</feature>
<evidence type="ECO:0000256" key="1">
    <source>
        <dbReference type="ARBA" id="ARBA00000677"/>
    </source>
</evidence>
<dbReference type="PRINTS" id="PR00727">
    <property type="entry name" value="LEADERPTASE"/>
</dbReference>
<dbReference type="InterPro" id="IPR000223">
    <property type="entry name" value="Pept_S26A_signal_pept_1"/>
</dbReference>
<dbReference type="Gene3D" id="2.10.109.10">
    <property type="entry name" value="Umud Fragment, subunit A"/>
    <property type="match status" value="1"/>
</dbReference>
<evidence type="ECO:0000259" key="10">
    <source>
        <dbReference type="Pfam" id="PF10502"/>
    </source>
</evidence>
<comment type="subcellular location">
    <subcellularLocation>
        <location evidence="2">Cell membrane</location>
        <topology evidence="2">Single-pass membrane protein</topology>
    </subcellularLocation>
    <subcellularLocation>
        <location evidence="9">Membrane</location>
        <topology evidence="9">Single-pass type II membrane protein</topology>
    </subcellularLocation>
</comment>
<feature type="domain" description="Peptidase S26" evidence="10">
    <location>
        <begin position="16"/>
        <end position="222"/>
    </location>
</feature>
<proteinExistence type="inferred from homology"/>
<protein>
    <recommendedName>
        <fullName evidence="5 9">Signal peptidase I</fullName>
        <ecNumber evidence="4 9">3.4.21.89</ecNumber>
    </recommendedName>
</protein>
<dbReference type="PANTHER" id="PTHR43390">
    <property type="entry name" value="SIGNAL PEPTIDASE I"/>
    <property type="match status" value="1"/>
</dbReference>
<reference evidence="11 12" key="1">
    <citation type="submission" date="2022-10" db="EMBL/GenBank/DDBJ databases">
        <title>Host association and intracellularity evolved multiple times independently in the Rickettsiales.</title>
        <authorList>
            <person name="Castelli M."/>
            <person name="Nardi T."/>
            <person name="Gammuto L."/>
            <person name="Bellinzona G."/>
            <person name="Sabaneyeva E."/>
            <person name="Potekhin A."/>
            <person name="Serra V."/>
            <person name="Petroni G."/>
            <person name="Sassera D."/>
        </authorList>
    </citation>
    <scope>NUCLEOTIDE SEQUENCE [LARGE SCALE GENOMIC DNA]</scope>
    <source>
        <strain evidence="11 12">Kr 154-4</strain>
    </source>
</reference>
<keyword evidence="8 9" id="KW-1133">Transmembrane helix</keyword>
<dbReference type="InterPro" id="IPR019533">
    <property type="entry name" value="Peptidase_S26"/>
</dbReference>
<evidence type="ECO:0000313" key="12">
    <source>
        <dbReference type="Proteomes" id="UP001326613"/>
    </source>
</evidence>
<keyword evidence="7 9" id="KW-0378">Hydrolase</keyword>
<evidence type="ECO:0000256" key="8">
    <source>
        <dbReference type="ARBA" id="ARBA00022989"/>
    </source>
</evidence>
<evidence type="ECO:0000256" key="5">
    <source>
        <dbReference type="ARBA" id="ARBA00019232"/>
    </source>
</evidence>
<dbReference type="PROSITE" id="PS00761">
    <property type="entry name" value="SPASE_I_3"/>
    <property type="match status" value="1"/>
</dbReference>
<evidence type="ECO:0000313" key="11">
    <source>
        <dbReference type="EMBL" id="WPY01021.1"/>
    </source>
</evidence>
<comment type="similarity">
    <text evidence="3 9">Belongs to the peptidase S26 family.</text>
</comment>
<evidence type="ECO:0000256" key="9">
    <source>
        <dbReference type="RuleBase" id="RU362042"/>
    </source>
</evidence>
<dbReference type="Pfam" id="PF10502">
    <property type="entry name" value="Peptidase_S26"/>
    <property type="match status" value="1"/>
</dbReference>
<keyword evidence="12" id="KW-1185">Reference proteome</keyword>
<dbReference type="SUPFAM" id="SSF51306">
    <property type="entry name" value="LexA/Signal peptidase"/>
    <property type="match status" value="1"/>
</dbReference>
<dbReference type="PROSITE" id="PS00760">
    <property type="entry name" value="SPASE_I_2"/>
    <property type="match status" value="1"/>
</dbReference>
<keyword evidence="6 9" id="KW-0812">Transmembrane</keyword>
<dbReference type="InterPro" id="IPR036286">
    <property type="entry name" value="LexA/Signal_pep-like_sf"/>
</dbReference>
<dbReference type="NCBIfam" id="TIGR02227">
    <property type="entry name" value="sigpep_I_bact"/>
    <property type="match status" value="1"/>
</dbReference>
<keyword evidence="9" id="KW-0472">Membrane</keyword>